<reference evidence="5 6" key="1">
    <citation type="submission" date="2019-08" db="EMBL/GenBank/DDBJ databases">
        <authorList>
            <person name="Dhanesh K."/>
            <person name="Kumar G."/>
            <person name="Sasikala C."/>
            <person name="Venkata Ramana C."/>
        </authorList>
    </citation>
    <scope>NUCLEOTIDE SEQUENCE [LARGE SCALE GENOMIC DNA]</scope>
    <source>
        <strain evidence="5 6">JC645</strain>
    </source>
</reference>
<feature type="domain" description="EF-hand" evidence="4">
    <location>
        <begin position="45"/>
        <end position="80"/>
    </location>
</feature>
<dbReference type="InterPro" id="IPR011992">
    <property type="entry name" value="EF-hand-dom_pair"/>
</dbReference>
<dbReference type="CDD" id="cd00051">
    <property type="entry name" value="EFh"/>
    <property type="match status" value="1"/>
</dbReference>
<dbReference type="InterPro" id="IPR049492">
    <property type="entry name" value="BD-FAE-like_dom"/>
</dbReference>
<dbReference type="PROSITE" id="PS01173">
    <property type="entry name" value="LIPASE_GDXG_HIS"/>
    <property type="match status" value="1"/>
</dbReference>
<dbReference type="InterPro" id="IPR002168">
    <property type="entry name" value="Lipase_GDXG_HIS_AS"/>
</dbReference>
<dbReference type="PROSITE" id="PS50222">
    <property type="entry name" value="EF_HAND_2"/>
    <property type="match status" value="1"/>
</dbReference>
<evidence type="ECO:0000259" key="4">
    <source>
        <dbReference type="PROSITE" id="PS50222"/>
    </source>
</evidence>
<dbReference type="Pfam" id="PF13202">
    <property type="entry name" value="EF-hand_5"/>
    <property type="match status" value="2"/>
</dbReference>
<accession>A0A5M6D0F6</accession>
<dbReference type="InterPro" id="IPR002048">
    <property type="entry name" value="EF_hand_dom"/>
</dbReference>
<protein>
    <submittedName>
        <fullName evidence="5">Carboxylesterase family protein</fullName>
    </submittedName>
</protein>
<feature type="region of interest" description="Disordered" evidence="3">
    <location>
        <begin position="373"/>
        <end position="398"/>
    </location>
</feature>
<evidence type="ECO:0000256" key="2">
    <source>
        <dbReference type="ARBA" id="ARBA00022801"/>
    </source>
</evidence>
<dbReference type="Proteomes" id="UP000324479">
    <property type="component" value="Unassembled WGS sequence"/>
</dbReference>
<dbReference type="Gene3D" id="1.10.238.10">
    <property type="entry name" value="EF-hand"/>
    <property type="match status" value="1"/>
</dbReference>
<dbReference type="AlphaFoldDB" id="A0A5M6D0F6"/>
<evidence type="ECO:0000256" key="3">
    <source>
        <dbReference type="SAM" id="MobiDB-lite"/>
    </source>
</evidence>
<dbReference type="EMBL" id="VWOX01000022">
    <property type="protein sequence ID" value="KAA5539059.1"/>
    <property type="molecule type" value="Genomic_DNA"/>
</dbReference>
<comment type="caution">
    <text evidence="5">The sequence shown here is derived from an EMBL/GenBank/DDBJ whole genome shotgun (WGS) entry which is preliminary data.</text>
</comment>
<dbReference type="InterPro" id="IPR050300">
    <property type="entry name" value="GDXG_lipolytic_enzyme"/>
</dbReference>
<keyword evidence="2" id="KW-0378">Hydrolase</keyword>
<dbReference type="SUPFAM" id="SSF47473">
    <property type="entry name" value="EF-hand"/>
    <property type="match status" value="1"/>
</dbReference>
<dbReference type="Pfam" id="PF20434">
    <property type="entry name" value="BD-FAE"/>
    <property type="match status" value="1"/>
</dbReference>
<dbReference type="InterPro" id="IPR029058">
    <property type="entry name" value="AB_hydrolase_fold"/>
</dbReference>
<dbReference type="SUPFAM" id="SSF53474">
    <property type="entry name" value="alpha/beta-Hydrolases"/>
    <property type="match status" value="1"/>
</dbReference>
<dbReference type="PANTHER" id="PTHR48081">
    <property type="entry name" value="AB HYDROLASE SUPERFAMILY PROTEIN C4A8.06C"/>
    <property type="match status" value="1"/>
</dbReference>
<keyword evidence="6" id="KW-1185">Reference proteome</keyword>
<evidence type="ECO:0000313" key="6">
    <source>
        <dbReference type="Proteomes" id="UP000324479"/>
    </source>
</evidence>
<dbReference type="InterPro" id="IPR018247">
    <property type="entry name" value="EF_Hand_1_Ca_BS"/>
</dbReference>
<dbReference type="GO" id="GO:0016787">
    <property type="term" value="F:hydrolase activity"/>
    <property type="evidence" value="ECO:0007669"/>
    <property type="project" value="UniProtKB-KW"/>
</dbReference>
<evidence type="ECO:0000313" key="5">
    <source>
        <dbReference type="EMBL" id="KAA5539059.1"/>
    </source>
</evidence>
<dbReference type="PROSITE" id="PS00018">
    <property type="entry name" value="EF_HAND_1"/>
    <property type="match status" value="1"/>
</dbReference>
<organism evidence="5 6">
    <name type="scientific">Roseiconus nitratireducens</name>
    <dbReference type="NCBI Taxonomy" id="2605748"/>
    <lineage>
        <taxon>Bacteria</taxon>
        <taxon>Pseudomonadati</taxon>
        <taxon>Planctomycetota</taxon>
        <taxon>Planctomycetia</taxon>
        <taxon>Pirellulales</taxon>
        <taxon>Pirellulaceae</taxon>
        <taxon>Roseiconus</taxon>
    </lineage>
</organism>
<evidence type="ECO:0000256" key="1">
    <source>
        <dbReference type="ARBA" id="ARBA00010515"/>
    </source>
</evidence>
<dbReference type="Gene3D" id="3.40.50.1820">
    <property type="entry name" value="alpha/beta hydrolase"/>
    <property type="match status" value="1"/>
</dbReference>
<dbReference type="PANTHER" id="PTHR48081:SF33">
    <property type="entry name" value="KYNURENINE FORMAMIDASE"/>
    <property type="match status" value="1"/>
</dbReference>
<comment type="similarity">
    <text evidence="1">Belongs to the 'GDXG' lipolytic enzyme family.</text>
</comment>
<proteinExistence type="inferred from homology"/>
<gene>
    <name evidence="5" type="ORF">FYK55_25305</name>
</gene>
<sequence length="398" mass="43003">MNQSVASHSPRFDRCQGQRQPTAAVFLLAIASLLTFETAPAPAQQADAETRKRFERFDRDSDGKLTRQEVPRAAVFSRLDRNDDGVITIEEVAGVVERADQRADQRGVPTSAARPQSYSYGEHRLQQLDVYGPGSSAEPSAARRPVMVYVHGGGWRRGDKAAVGRKPSYFLDQDWIFVSINYRLIPEGAHPTNVQDVARALAWVHDHAERLGGDPDRVFLMGHSAGAHLASLVATDERHLRAAGKSLAMLQGVIALDTNAYDVTKVAAVGGLYHQVFGDDSAGQRDASPAFHVAAGKGIPPFLVCYSRGIGPCPDPRRAHFARSFADALSAADVPVQVMDASDRSHGEINVRFGAADDSKVTGRATEFLQRQLSRLDDNETSNSTLPAADPGSAATQP</sequence>
<name>A0A5M6D0F6_9BACT</name>
<dbReference type="GO" id="GO:0005509">
    <property type="term" value="F:calcium ion binding"/>
    <property type="evidence" value="ECO:0007669"/>
    <property type="project" value="InterPro"/>
</dbReference>
<dbReference type="RefSeq" id="WP_150079433.1">
    <property type="nucleotide sequence ID" value="NZ_VWOX01000022.1"/>
</dbReference>